<evidence type="ECO:0000313" key="1">
    <source>
        <dbReference type="EMBL" id="KAG9219739.1"/>
    </source>
</evidence>
<keyword evidence="2" id="KW-1185">Reference proteome</keyword>
<protein>
    <submittedName>
        <fullName evidence="1">Uncharacterized protein</fullName>
    </submittedName>
</protein>
<dbReference type="EMBL" id="WQMT02000008">
    <property type="protein sequence ID" value="KAG9219739.1"/>
    <property type="molecule type" value="Genomic_DNA"/>
</dbReference>
<sequence>MDASSALATKLDIILHIESDAPLLARKSKRHAPDDDDPIASDPEAVQVRQWRHRLQKTFLSARVAPKEEVRGCGLQSRAILTTAIHHIRKKPSES</sequence>
<gene>
    <name evidence="1" type="ORF">CCMSSC00406_0010328</name>
</gene>
<name>A0ACB7IPQ7_PLECO</name>
<dbReference type="Proteomes" id="UP000824881">
    <property type="component" value="Unassembled WGS sequence"/>
</dbReference>
<accession>A0ACB7IPQ7</accession>
<organism evidence="1 2">
    <name type="scientific">Pleurotus cornucopiae</name>
    <name type="common">Cornucopia mushroom</name>
    <dbReference type="NCBI Taxonomy" id="5321"/>
    <lineage>
        <taxon>Eukaryota</taxon>
        <taxon>Fungi</taxon>
        <taxon>Dikarya</taxon>
        <taxon>Basidiomycota</taxon>
        <taxon>Agaricomycotina</taxon>
        <taxon>Agaricomycetes</taxon>
        <taxon>Agaricomycetidae</taxon>
        <taxon>Agaricales</taxon>
        <taxon>Pleurotineae</taxon>
        <taxon>Pleurotaceae</taxon>
        <taxon>Pleurotus</taxon>
    </lineage>
</organism>
<proteinExistence type="predicted"/>
<reference evidence="1 2" key="1">
    <citation type="journal article" date="2021" name="Appl. Environ. Microbiol.">
        <title>Genetic linkage and physical mapping for an oyster mushroom Pleurotus cornucopiae and QTL analysis for the trait cap color.</title>
        <authorList>
            <person name="Zhang Y."/>
            <person name="Gao W."/>
            <person name="Sonnenberg A."/>
            <person name="Chen Q."/>
            <person name="Zhang J."/>
            <person name="Huang C."/>
        </authorList>
    </citation>
    <scope>NUCLEOTIDE SEQUENCE [LARGE SCALE GENOMIC DNA]</scope>
    <source>
        <strain evidence="1">CCMSSC00406</strain>
    </source>
</reference>
<evidence type="ECO:0000313" key="2">
    <source>
        <dbReference type="Proteomes" id="UP000824881"/>
    </source>
</evidence>
<comment type="caution">
    <text evidence="1">The sequence shown here is derived from an EMBL/GenBank/DDBJ whole genome shotgun (WGS) entry which is preliminary data.</text>
</comment>